<proteinExistence type="predicted"/>
<accession>A0ACC0K5A1</accession>
<name>A0ACC0K5A1_CHOFU</name>
<comment type="caution">
    <text evidence="1">The sequence shown here is derived from an EMBL/GenBank/DDBJ whole genome shotgun (WGS) entry which is preliminary data.</text>
</comment>
<keyword evidence="2" id="KW-1185">Reference proteome</keyword>
<reference evidence="1 2" key="1">
    <citation type="journal article" date="2022" name="Genome Biol. Evol.">
        <title>The Spruce Budworm Genome: Reconstructing the Evolutionary History of Antifreeze Proteins.</title>
        <authorList>
            <person name="Beliveau C."/>
            <person name="Gagne P."/>
            <person name="Picq S."/>
            <person name="Vernygora O."/>
            <person name="Keeling C.I."/>
            <person name="Pinkney K."/>
            <person name="Doucet D."/>
            <person name="Wen F."/>
            <person name="Johnston J.S."/>
            <person name="Maaroufi H."/>
            <person name="Boyle B."/>
            <person name="Laroche J."/>
            <person name="Dewar K."/>
            <person name="Juretic N."/>
            <person name="Blackburn G."/>
            <person name="Nisole A."/>
            <person name="Brunet B."/>
            <person name="Brandao M."/>
            <person name="Lumley L."/>
            <person name="Duan J."/>
            <person name="Quan G."/>
            <person name="Lucarotti C.J."/>
            <person name="Roe A.D."/>
            <person name="Sperling F.A.H."/>
            <person name="Levesque R.C."/>
            <person name="Cusson M."/>
        </authorList>
    </citation>
    <scope>NUCLEOTIDE SEQUENCE [LARGE SCALE GENOMIC DNA]</scope>
    <source>
        <strain evidence="1">Glfc:IPQL:Cfum</strain>
    </source>
</reference>
<organism evidence="1 2">
    <name type="scientific">Choristoneura fumiferana</name>
    <name type="common">Spruce budworm moth</name>
    <name type="synonym">Archips fumiferana</name>
    <dbReference type="NCBI Taxonomy" id="7141"/>
    <lineage>
        <taxon>Eukaryota</taxon>
        <taxon>Metazoa</taxon>
        <taxon>Ecdysozoa</taxon>
        <taxon>Arthropoda</taxon>
        <taxon>Hexapoda</taxon>
        <taxon>Insecta</taxon>
        <taxon>Pterygota</taxon>
        <taxon>Neoptera</taxon>
        <taxon>Endopterygota</taxon>
        <taxon>Lepidoptera</taxon>
        <taxon>Glossata</taxon>
        <taxon>Ditrysia</taxon>
        <taxon>Tortricoidea</taxon>
        <taxon>Tortricidae</taxon>
        <taxon>Tortricinae</taxon>
        <taxon>Choristoneura</taxon>
    </lineage>
</organism>
<dbReference type="Proteomes" id="UP001064048">
    <property type="component" value="Chromosome 30"/>
</dbReference>
<evidence type="ECO:0000313" key="1">
    <source>
        <dbReference type="EMBL" id="KAI8431431.1"/>
    </source>
</evidence>
<evidence type="ECO:0000313" key="2">
    <source>
        <dbReference type="Proteomes" id="UP001064048"/>
    </source>
</evidence>
<dbReference type="EMBL" id="CM046130">
    <property type="protein sequence ID" value="KAI8431431.1"/>
    <property type="molecule type" value="Genomic_DNA"/>
</dbReference>
<gene>
    <name evidence="1" type="ORF">MSG28_015950</name>
</gene>
<protein>
    <submittedName>
        <fullName evidence="1">Uncharacterized protein</fullName>
    </submittedName>
</protein>
<sequence>MQLSRAAVAAYAGTNDSVNRTFNTSNTMSLQRLAALRALMASQPTALAAYIVPTADAHNSEYIAPVDARREWLSGFTGSAGTAVVTPSHALLWTDGRYYTQFQKEADLALWTLMKQSLPETLSMEKWLVKNLVEGAVVGADPHTMTREEWTPLQTALSKANMQLVAVPTNLVDAARAQMGPAPPPRPRNPIIPLSVKYTGKTAGQKIEELRSKMAEKKAAALVITALDEIAYTLNLRGSDIEYNPVFFSYLVITATAADLFWGDGVLTEEVKGHLKWEGVELNGKPYEDIVGHLVAMARELAESGDCASSVWLSSDASEAIHRAAAGGDGVKTPLCLISEVSPVALAKLIKNDVELEGFRNCHVRDGIAVTRFFRWLHHQLDAGVAVTETQAADKLLEFRKLVQNEVLRIENKNEGQNTTNGTYHAKHGVESTRDHGHCNVVETSRNESDFMGPSFETIAGAGPNGAIIHYAPARDSSALIKRDEMFLLDSGGQYRDGTTDITRTRHMSGGATPAQKDAFTRVLKGQISVGSALFPQGVKGNVLDSFARKALWDVGLDYAHGTGHGVGHFLNVHEGPSGVSWRPYPHDPGLKPGQILSNEPGYYKVGEYGIRHEDLVEIVAVTKDSPHPRVRVNSDSGGAEDFEPTVPVTDALRSCPAADEEFSVHLLWSKLDKATKEQFELEHNSDGVPDFDVLGQFIEKRRRALENVGTISPPANIPTPAGNKRILNIKRLSWPLLCHARAHSVKRCRSKQRCEHCRYSHHTLLHFHKPEQPSIMNKSAGAADEAIAMVAGPATGPTLFATAVVLVTDRTGKRVPVRVLLDCASACNFISEQCVNRLGLKASKAKHIVSGIGQALAEPSGTLSCTISSNTDEHNSTFSFEAYVLPTICSDMPTGHIKPSSWLTNRDLAFADPCWNEPGPIDMLLGVDVFASSLRPGLIQGDPGQPRLSKPYSVGS</sequence>